<keyword evidence="4" id="KW-0804">Transcription</keyword>
<feature type="domain" description="MADS-box" evidence="8">
    <location>
        <begin position="136"/>
        <end position="196"/>
    </location>
</feature>
<dbReference type="SMART" id="SM00432">
    <property type="entry name" value="MADS"/>
    <property type="match status" value="1"/>
</dbReference>
<dbReference type="GO" id="GO:0000978">
    <property type="term" value="F:RNA polymerase II cis-regulatory region sequence-specific DNA binding"/>
    <property type="evidence" value="ECO:0007669"/>
    <property type="project" value="TreeGrafter"/>
</dbReference>
<dbReference type="PANTHER" id="PTHR11945:SF629">
    <property type="entry name" value="OS02G0164450 PROTEIN"/>
    <property type="match status" value="1"/>
</dbReference>
<dbReference type="InterPro" id="IPR002100">
    <property type="entry name" value="TF_MADSbox"/>
</dbReference>
<evidence type="ECO:0000259" key="8">
    <source>
        <dbReference type="PROSITE" id="PS50066"/>
    </source>
</evidence>
<dbReference type="FunFam" id="3.40.1810.10:FF:000006">
    <property type="entry name" value="Agamous-like MADS-box protein AGL62"/>
    <property type="match status" value="1"/>
</dbReference>
<keyword evidence="10" id="KW-1185">Reference proteome</keyword>
<evidence type="ECO:0000256" key="1">
    <source>
        <dbReference type="ARBA" id="ARBA00004123"/>
    </source>
</evidence>
<evidence type="ECO:0000256" key="2">
    <source>
        <dbReference type="ARBA" id="ARBA00023015"/>
    </source>
</evidence>
<evidence type="ECO:0000256" key="5">
    <source>
        <dbReference type="ARBA" id="ARBA00023242"/>
    </source>
</evidence>
<protein>
    <recommendedName>
        <fullName evidence="8">MADS-box domain-containing protein</fullName>
    </recommendedName>
</protein>
<dbReference type="GO" id="GO:0005634">
    <property type="term" value="C:nucleus"/>
    <property type="evidence" value="ECO:0007669"/>
    <property type="project" value="UniProtKB-SubCell"/>
</dbReference>
<dbReference type="PRINTS" id="PR00404">
    <property type="entry name" value="MADSDOMAIN"/>
</dbReference>
<dbReference type="PANTHER" id="PTHR11945">
    <property type="entry name" value="MADS BOX PROTEIN"/>
    <property type="match status" value="1"/>
</dbReference>
<keyword evidence="5" id="KW-0539">Nucleus</keyword>
<evidence type="ECO:0000256" key="7">
    <source>
        <dbReference type="SAM" id="SignalP"/>
    </source>
</evidence>
<comment type="caution">
    <text evidence="9">The sequence shown here is derived from an EMBL/GenBank/DDBJ whole genome shotgun (WGS) entry which is preliminary data.</text>
</comment>
<feature type="compositionally biased region" description="Low complexity" evidence="6">
    <location>
        <begin position="98"/>
        <end position="115"/>
    </location>
</feature>
<dbReference type="EMBL" id="NMUH01003132">
    <property type="protein sequence ID" value="MQM03976.1"/>
    <property type="molecule type" value="Genomic_DNA"/>
</dbReference>
<evidence type="ECO:0000313" key="9">
    <source>
        <dbReference type="EMBL" id="MQM03976.1"/>
    </source>
</evidence>
<sequence>MPTAAHALVSAWLLTLPLAGGGYKVRSSVMPFFSAAKNIHEAGYHRKFTSSNLGIIQNRGLLLLSFTVVRSNAAGIAAAEQRGGNRSSAAAADRHSSRTAAATRQQGGRSTRQRGVFFSQASGETMAKAGGRGGGKGRRKIEIRRIESSDVRQVTFSKRRKGLFKKAAELCVLCGAQAAAVVFSPGGKPYVFGHPSADAVLDRFLGLGTAAASSADAGGAAGSPPPATGTGGLSRGGEEGRGGPWWEAPIEGLGLHELALLHSATGDLRRAVSARRAPPGGDAQVAAAASPVNLSLQLYCLQPSPALGTAAVTAGLPRRQEELAVLPVVSPWLAPPPQV</sequence>
<dbReference type="OrthoDB" id="769518at2759"/>
<evidence type="ECO:0000256" key="6">
    <source>
        <dbReference type="SAM" id="MobiDB-lite"/>
    </source>
</evidence>
<evidence type="ECO:0000256" key="3">
    <source>
        <dbReference type="ARBA" id="ARBA00023125"/>
    </source>
</evidence>
<dbReference type="CDD" id="cd00265">
    <property type="entry name" value="MADS_MEF2_like"/>
    <property type="match status" value="1"/>
</dbReference>
<proteinExistence type="predicted"/>
<dbReference type="Pfam" id="PF00319">
    <property type="entry name" value="SRF-TF"/>
    <property type="match status" value="1"/>
</dbReference>
<dbReference type="InterPro" id="IPR036879">
    <property type="entry name" value="TF_MADSbox_sf"/>
</dbReference>
<feature type="chain" id="PRO_5032424871" description="MADS-box domain-containing protein" evidence="7">
    <location>
        <begin position="23"/>
        <end position="339"/>
    </location>
</feature>
<comment type="subcellular location">
    <subcellularLocation>
        <location evidence="1">Nucleus</location>
    </subcellularLocation>
</comment>
<evidence type="ECO:0000256" key="4">
    <source>
        <dbReference type="ARBA" id="ARBA00023163"/>
    </source>
</evidence>
<accession>A0A843W7R1</accession>
<keyword evidence="7" id="KW-0732">Signal</keyword>
<dbReference type="InterPro" id="IPR033896">
    <property type="entry name" value="MEF2-like_N"/>
</dbReference>
<name>A0A843W7R1_COLES</name>
<reference evidence="9" key="1">
    <citation type="submission" date="2017-07" db="EMBL/GenBank/DDBJ databases">
        <title>Taro Niue Genome Assembly and Annotation.</title>
        <authorList>
            <person name="Atibalentja N."/>
            <person name="Keating K."/>
            <person name="Fields C.J."/>
        </authorList>
    </citation>
    <scope>NUCLEOTIDE SEQUENCE</scope>
    <source>
        <strain evidence="9">Niue_2</strain>
        <tissue evidence="9">Leaf</tissue>
    </source>
</reference>
<dbReference type="GO" id="GO:0045944">
    <property type="term" value="P:positive regulation of transcription by RNA polymerase II"/>
    <property type="evidence" value="ECO:0007669"/>
    <property type="project" value="InterPro"/>
</dbReference>
<evidence type="ECO:0000313" key="10">
    <source>
        <dbReference type="Proteomes" id="UP000652761"/>
    </source>
</evidence>
<organism evidence="9 10">
    <name type="scientific">Colocasia esculenta</name>
    <name type="common">Wild taro</name>
    <name type="synonym">Arum esculentum</name>
    <dbReference type="NCBI Taxonomy" id="4460"/>
    <lineage>
        <taxon>Eukaryota</taxon>
        <taxon>Viridiplantae</taxon>
        <taxon>Streptophyta</taxon>
        <taxon>Embryophyta</taxon>
        <taxon>Tracheophyta</taxon>
        <taxon>Spermatophyta</taxon>
        <taxon>Magnoliopsida</taxon>
        <taxon>Liliopsida</taxon>
        <taxon>Araceae</taxon>
        <taxon>Aroideae</taxon>
        <taxon>Colocasieae</taxon>
        <taxon>Colocasia</taxon>
    </lineage>
</organism>
<gene>
    <name evidence="9" type="ORF">Taro_036772</name>
</gene>
<dbReference type="Gene3D" id="3.40.1810.10">
    <property type="entry name" value="Transcription factor, MADS-box"/>
    <property type="match status" value="1"/>
</dbReference>
<dbReference type="GO" id="GO:0000981">
    <property type="term" value="F:DNA-binding transcription factor activity, RNA polymerase II-specific"/>
    <property type="evidence" value="ECO:0007669"/>
    <property type="project" value="TreeGrafter"/>
</dbReference>
<dbReference type="GO" id="GO:0046983">
    <property type="term" value="F:protein dimerization activity"/>
    <property type="evidence" value="ECO:0007669"/>
    <property type="project" value="InterPro"/>
</dbReference>
<keyword evidence="2" id="KW-0805">Transcription regulation</keyword>
<dbReference type="SUPFAM" id="SSF55455">
    <property type="entry name" value="SRF-like"/>
    <property type="match status" value="1"/>
</dbReference>
<dbReference type="Proteomes" id="UP000652761">
    <property type="component" value="Unassembled WGS sequence"/>
</dbReference>
<feature type="region of interest" description="Disordered" evidence="6">
    <location>
        <begin position="215"/>
        <end position="246"/>
    </location>
</feature>
<dbReference type="AlphaFoldDB" id="A0A843W7R1"/>
<feature type="signal peptide" evidence="7">
    <location>
        <begin position="1"/>
        <end position="22"/>
    </location>
</feature>
<dbReference type="PROSITE" id="PS50066">
    <property type="entry name" value="MADS_BOX_2"/>
    <property type="match status" value="1"/>
</dbReference>
<feature type="region of interest" description="Disordered" evidence="6">
    <location>
        <begin position="80"/>
        <end position="116"/>
    </location>
</feature>
<keyword evidence="3" id="KW-0238">DNA-binding</keyword>